<keyword evidence="2" id="KW-1185">Reference proteome</keyword>
<dbReference type="Proteomes" id="UP001281147">
    <property type="component" value="Unassembled WGS sequence"/>
</dbReference>
<gene>
    <name evidence="1" type="ORF">LTR37_010843</name>
</gene>
<organism evidence="1 2">
    <name type="scientific">Vermiconidia calcicola</name>
    <dbReference type="NCBI Taxonomy" id="1690605"/>
    <lineage>
        <taxon>Eukaryota</taxon>
        <taxon>Fungi</taxon>
        <taxon>Dikarya</taxon>
        <taxon>Ascomycota</taxon>
        <taxon>Pezizomycotina</taxon>
        <taxon>Dothideomycetes</taxon>
        <taxon>Dothideomycetidae</taxon>
        <taxon>Mycosphaerellales</taxon>
        <taxon>Extremaceae</taxon>
        <taxon>Vermiconidia</taxon>
    </lineage>
</organism>
<evidence type="ECO:0000313" key="2">
    <source>
        <dbReference type="Proteomes" id="UP001281147"/>
    </source>
</evidence>
<evidence type="ECO:0000313" key="1">
    <source>
        <dbReference type="EMBL" id="KAK3709470.1"/>
    </source>
</evidence>
<protein>
    <submittedName>
        <fullName evidence="1">Uncharacterized protein</fullName>
    </submittedName>
</protein>
<accession>A0ACC3N3Q7</accession>
<proteinExistence type="predicted"/>
<comment type="caution">
    <text evidence="1">The sequence shown here is derived from an EMBL/GenBank/DDBJ whole genome shotgun (WGS) entry which is preliminary data.</text>
</comment>
<reference evidence="1" key="1">
    <citation type="submission" date="2023-07" db="EMBL/GenBank/DDBJ databases">
        <title>Black Yeasts Isolated from many extreme environments.</title>
        <authorList>
            <person name="Coleine C."/>
            <person name="Stajich J.E."/>
            <person name="Selbmann L."/>
        </authorList>
    </citation>
    <scope>NUCLEOTIDE SEQUENCE</scope>
    <source>
        <strain evidence="1">CCFEE 5714</strain>
    </source>
</reference>
<sequence length="514" mass="57413">MSECLGLPDSLRTNASFNAFIVDHKMRAGSDLEAERVAAELRRFGIEPHIIKLDWKAYGDPSLLTNIESVARKLRYQALGRACNQRGINSLLVAHHRDDQAETVLSRLLSRYAGTGLRGMKFEAAIPECAGIYGVDQSGEVADPSSDDARWNSGSHILMESGGVNIFRPLLSYDKEHLVALCRQKGVRWFEDNTNADHTLTLRNTVRFLIKGGDLPTALHKPRLLELAGQATRDASALKKRAGVAFNAIPLSLKLSTGEVSFALPDGLERRLHGDVALCTALLRRLLTLVAPKTIVRMQDIDRAVDLVFGNAIFTCQSGIEKALKEVQVAGVSVCRTLSEDGSKFVLRRCMPTKRERSTGLVTLSPQTTESQGSCNIRWSEWQLWDGRYWVRVCPPSSYSKSETTIIVRFLCTEDMNTLRLSMRKDDAKNLESLLDSAKGQTRFTLPAIVARRSDRDQVNEEYAEEVVALPSLGWSAVGWRRTCGVPSDDCWSWDIRYKHVDLNLEERVHEILS</sequence>
<name>A0ACC3N3Q7_9PEZI</name>
<dbReference type="EMBL" id="JAUTXU010000092">
    <property type="protein sequence ID" value="KAK3709470.1"/>
    <property type="molecule type" value="Genomic_DNA"/>
</dbReference>